<dbReference type="EMBL" id="CP013970">
    <property type="protein sequence ID" value="AXF78268.1"/>
    <property type="molecule type" value="Genomic_DNA"/>
</dbReference>
<evidence type="ECO:0000313" key="2">
    <source>
        <dbReference type="Proteomes" id="UP000264980"/>
    </source>
</evidence>
<reference evidence="1 2" key="1">
    <citation type="submission" date="2016-01" db="EMBL/GenBank/DDBJ databases">
        <authorList>
            <person name="Oliw E.H."/>
        </authorList>
    </citation>
    <scope>NUCLEOTIDE SEQUENCE [LARGE SCALE GENOMIC DNA]</scope>
    <source>
        <strain evidence="1 2">MDcuke</strain>
    </source>
</reference>
<organism evidence="1 2">
    <name type="scientific">Erwinia tracheiphila</name>
    <dbReference type="NCBI Taxonomy" id="65700"/>
    <lineage>
        <taxon>Bacteria</taxon>
        <taxon>Pseudomonadati</taxon>
        <taxon>Pseudomonadota</taxon>
        <taxon>Gammaproteobacteria</taxon>
        <taxon>Enterobacterales</taxon>
        <taxon>Erwiniaceae</taxon>
        <taxon>Erwinia</taxon>
    </lineage>
</organism>
<sequence length="59" mass="6770">MVINFTNNACRFDSNESASQKQSFSIKRKLNTEFYANNNTSISMVQRFVACTTVRQLTL</sequence>
<dbReference type="AlphaFoldDB" id="A0A345CXV1"/>
<gene>
    <name evidence="1" type="ORF">AV903_23280</name>
</gene>
<accession>A0A345CXV1</accession>
<proteinExistence type="predicted"/>
<evidence type="ECO:0000313" key="1">
    <source>
        <dbReference type="EMBL" id="AXF78268.1"/>
    </source>
</evidence>
<name>A0A345CXV1_9GAMM</name>
<dbReference type="Proteomes" id="UP000264980">
    <property type="component" value="Chromosome"/>
</dbReference>
<protein>
    <submittedName>
        <fullName evidence="1">Uncharacterized protein</fullName>
    </submittedName>
</protein>